<sequence>MSPFVVLSAARSAASLRGRSAFFIRPIRIEMTTRKMRSSKVC</sequence>
<dbReference type="EMBL" id="MTHB01000229">
    <property type="protein sequence ID" value="OXC74205.1"/>
    <property type="molecule type" value="Genomic_DNA"/>
</dbReference>
<dbReference type="Proteomes" id="UP000214720">
    <property type="component" value="Unassembled WGS sequence"/>
</dbReference>
<organism evidence="1 2">
    <name type="scientific">Caballeronia sordidicola</name>
    <name type="common">Burkholderia sordidicola</name>
    <dbReference type="NCBI Taxonomy" id="196367"/>
    <lineage>
        <taxon>Bacteria</taxon>
        <taxon>Pseudomonadati</taxon>
        <taxon>Pseudomonadota</taxon>
        <taxon>Betaproteobacteria</taxon>
        <taxon>Burkholderiales</taxon>
        <taxon>Burkholderiaceae</taxon>
        <taxon>Caballeronia</taxon>
    </lineage>
</organism>
<comment type="caution">
    <text evidence="1">The sequence shown here is derived from an EMBL/GenBank/DDBJ whole genome shotgun (WGS) entry which is preliminary data.</text>
</comment>
<evidence type="ECO:0000313" key="2">
    <source>
        <dbReference type="Proteomes" id="UP000214720"/>
    </source>
</evidence>
<accession>A0A226WSN6</accession>
<proteinExistence type="predicted"/>
<protein>
    <submittedName>
        <fullName evidence="1">Uncharacterized protein</fullName>
    </submittedName>
</protein>
<evidence type="ECO:0000313" key="1">
    <source>
        <dbReference type="EMBL" id="OXC74205.1"/>
    </source>
</evidence>
<name>A0A226WSN6_CABSO</name>
<gene>
    <name evidence="1" type="ORF">BSU04_33320</name>
</gene>
<reference evidence="2" key="1">
    <citation type="submission" date="2017-01" db="EMBL/GenBank/DDBJ databases">
        <title>Genome Analysis of Deinococcus marmoris KOPRI26562.</title>
        <authorList>
            <person name="Kim J.H."/>
            <person name="Oh H.-M."/>
        </authorList>
    </citation>
    <scope>NUCLEOTIDE SEQUENCE [LARGE SCALE GENOMIC DNA]</scope>
    <source>
        <strain evidence="2">PAMC 26633</strain>
    </source>
</reference>
<dbReference type="AlphaFoldDB" id="A0A226WSN6"/>